<sequence>MDAGTQWVIAVLVLLLILLIVLLFSKTPFLSLFIAKRGWEKLDENSGILEHSSSLSRIPLHYKQPGDKAATFCHGNPIDGFIKMNYGIQEEKDPRQYLVPSEEIQHQLVVENTPDVHLTPERRISVNAEEALPQFLAAEIC</sequence>
<evidence type="ECO:0000313" key="3">
    <source>
        <dbReference type="Proteomes" id="UP000270094"/>
    </source>
</evidence>
<organism evidence="2 3">
    <name type="scientific">Strongylus vulgaris</name>
    <name type="common">Blood worm</name>
    <dbReference type="NCBI Taxonomy" id="40348"/>
    <lineage>
        <taxon>Eukaryota</taxon>
        <taxon>Metazoa</taxon>
        <taxon>Ecdysozoa</taxon>
        <taxon>Nematoda</taxon>
        <taxon>Chromadorea</taxon>
        <taxon>Rhabditida</taxon>
        <taxon>Rhabditina</taxon>
        <taxon>Rhabditomorpha</taxon>
        <taxon>Strongyloidea</taxon>
        <taxon>Strongylidae</taxon>
        <taxon>Strongylus</taxon>
    </lineage>
</organism>
<reference evidence="2 3" key="1">
    <citation type="submission" date="2018-11" db="EMBL/GenBank/DDBJ databases">
        <authorList>
            <consortium name="Pathogen Informatics"/>
        </authorList>
    </citation>
    <scope>NUCLEOTIDE SEQUENCE [LARGE SCALE GENOMIC DNA]</scope>
</reference>
<keyword evidence="1" id="KW-1133">Transmembrane helix</keyword>
<proteinExistence type="predicted"/>
<dbReference type="Proteomes" id="UP000270094">
    <property type="component" value="Unassembled WGS sequence"/>
</dbReference>
<keyword evidence="1" id="KW-0812">Transmembrane</keyword>
<accession>A0A3P7IS45</accession>
<name>A0A3P7IS45_STRVU</name>
<evidence type="ECO:0000313" key="2">
    <source>
        <dbReference type="EMBL" id="VDM68324.1"/>
    </source>
</evidence>
<feature type="transmembrane region" description="Helical" evidence="1">
    <location>
        <begin position="6"/>
        <end position="24"/>
    </location>
</feature>
<dbReference type="AlphaFoldDB" id="A0A3P7IS45"/>
<gene>
    <name evidence="2" type="ORF">SVUK_LOCUS3322</name>
</gene>
<evidence type="ECO:0000256" key="1">
    <source>
        <dbReference type="SAM" id="Phobius"/>
    </source>
</evidence>
<dbReference type="OrthoDB" id="67700at2759"/>
<protein>
    <submittedName>
        <fullName evidence="2">Uncharacterized protein</fullName>
    </submittedName>
</protein>
<keyword evidence="3" id="KW-1185">Reference proteome</keyword>
<dbReference type="EMBL" id="UYYB01008432">
    <property type="protein sequence ID" value="VDM68324.1"/>
    <property type="molecule type" value="Genomic_DNA"/>
</dbReference>
<keyword evidence="1" id="KW-0472">Membrane</keyword>